<keyword evidence="8" id="KW-0408">Iron</keyword>
<dbReference type="CDD" id="cd02767">
    <property type="entry name" value="MopB_ydeP"/>
    <property type="match status" value="1"/>
</dbReference>
<evidence type="ECO:0000313" key="13">
    <source>
        <dbReference type="Proteomes" id="UP000249898"/>
    </source>
</evidence>
<evidence type="ECO:0000256" key="2">
    <source>
        <dbReference type="ARBA" id="ARBA00001966"/>
    </source>
</evidence>
<keyword evidence="9" id="KW-0411">Iron-sulfur</keyword>
<dbReference type="EMBL" id="CP016181">
    <property type="protein sequence ID" value="AWY01435.1"/>
    <property type="molecule type" value="Genomic_DNA"/>
</dbReference>
<dbReference type="Gene3D" id="3.40.228.10">
    <property type="entry name" value="Dimethylsulfoxide Reductase, domain 2"/>
    <property type="match status" value="1"/>
</dbReference>
<proteinExistence type="inferred from homology"/>
<dbReference type="InterPro" id="IPR009010">
    <property type="entry name" value="Asp_de-COase-like_dom_sf"/>
</dbReference>
<gene>
    <name evidence="12" type="ORF">A8139_16830</name>
</gene>
<reference evidence="12 13" key="1">
    <citation type="submission" date="2016-06" db="EMBL/GenBank/DDBJ databases">
        <title>The sequenced genome of the ice-adhering bacterium Marinomonas primoryensis, from Antarctica.</title>
        <authorList>
            <person name="Graham L."/>
            <person name="Vance T.D.R."/>
            <person name="Davies P.L."/>
        </authorList>
    </citation>
    <scope>NUCLEOTIDE SEQUENCE [LARGE SCALE GENOMIC DNA]</scope>
    <source>
        <strain evidence="12 13">AceL</strain>
    </source>
</reference>
<comment type="cofactor">
    <cofactor evidence="1">
        <name>Mo-bis(molybdopterin guanine dinucleotide)</name>
        <dbReference type="ChEBI" id="CHEBI:60539"/>
    </cofactor>
</comment>
<comment type="similarity">
    <text evidence="3">Belongs to the prokaryotic molybdopterin-containing oxidoreductase family.</text>
</comment>
<dbReference type="SUPFAM" id="SSF53706">
    <property type="entry name" value="Formate dehydrogenase/DMSO reductase, domains 1-3"/>
    <property type="match status" value="1"/>
</dbReference>
<evidence type="ECO:0000256" key="8">
    <source>
        <dbReference type="ARBA" id="ARBA00023004"/>
    </source>
</evidence>
<evidence type="ECO:0000256" key="7">
    <source>
        <dbReference type="ARBA" id="ARBA00023002"/>
    </source>
</evidence>
<evidence type="ECO:0000256" key="1">
    <source>
        <dbReference type="ARBA" id="ARBA00001942"/>
    </source>
</evidence>
<dbReference type="GO" id="GO:0045333">
    <property type="term" value="P:cellular respiration"/>
    <property type="evidence" value="ECO:0007669"/>
    <property type="project" value="UniProtKB-ARBA"/>
</dbReference>
<dbReference type="Pfam" id="PF01568">
    <property type="entry name" value="Molydop_binding"/>
    <property type="match status" value="1"/>
</dbReference>
<dbReference type="InterPro" id="IPR050123">
    <property type="entry name" value="Prok_molybdopt-oxidoreductase"/>
</dbReference>
<dbReference type="GO" id="GO:0030151">
    <property type="term" value="F:molybdenum ion binding"/>
    <property type="evidence" value="ECO:0007669"/>
    <property type="project" value="InterPro"/>
</dbReference>
<evidence type="ECO:0000256" key="5">
    <source>
        <dbReference type="ARBA" id="ARBA00022505"/>
    </source>
</evidence>
<evidence type="ECO:0000256" key="4">
    <source>
        <dbReference type="ARBA" id="ARBA00022485"/>
    </source>
</evidence>
<dbReference type="InterPro" id="IPR041953">
    <property type="entry name" value="YdeP_MopB"/>
</dbReference>
<keyword evidence="5" id="KW-0500">Molybdenum</keyword>
<dbReference type="InterPro" id="IPR006656">
    <property type="entry name" value="Mopterin_OxRdtase"/>
</dbReference>
<protein>
    <submittedName>
        <fullName evidence="12">CbbBc protein</fullName>
    </submittedName>
</protein>
<accession>A0A2Z4PVP3</accession>
<dbReference type="OrthoDB" id="5287431at2"/>
<dbReference type="GO" id="GO:0051539">
    <property type="term" value="F:4 iron, 4 sulfur cluster binding"/>
    <property type="evidence" value="ECO:0007669"/>
    <property type="project" value="UniProtKB-KW"/>
</dbReference>
<name>A0A2Z4PVP3_9GAMM</name>
<dbReference type="GO" id="GO:0008863">
    <property type="term" value="F:formate dehydrogenase (NAD+) activity"/>
    <property type="evidence" value="ECO:0007669"/>
    <property type="project" value="InterPro"/>
</dbReference>
<feature type="domain" description="Molybdopterin oxidoreductase" evidence="10">
    <location>
        <begin position="111"/>
        <end position="491"/>
    </location>
</feature>
<evidence type="ECO:0000259" key="10">
    <source>
        <dbReference type="Pfam" id="PF00384"/>
    </source>
</evidence>
<dbReference type="CDD" id="cd02787">
    <property type="entry name" value="MopB_CT_ydeP"/>
    <property type="match status" value="1"/>
</dbReference>
<organism evidence="12 13">
    <name type="scientific">Marinomonas primoryensis</name>
    <dbReference type="NCBI Taxonomy" id="178399"/>
    <lineage>
        <taxon>Bacteria</taxon>
        <taxon>Pseudomonadati</taxon>
        <taxon>Pseudomonadota</taxon>
        <taxon>Gammaproteobacteria</taxon>
        <taxon>Oceanospirillales</taxon>
        <taxon>Oceanospirillaceae</taxon>
        <taxon>Marinomonas</taxon>
    </lineage>
</organism>
<dbReference type="GO" id="GO:1990204">
    <property type="term" value="C:oxidoreductase complex"/>
    <property type="evidence" value="ECO:0007669"/>
    <property type="project" value="UniProtKB-ARBA"/>
</dbReference>
<dbReference type="AlphaFoldDB" id="A0A2Z4PVP3"/>
<dbReference type="PANTHER" id="PTHR43105">
    <property type="entry name" value="RESPIRATORY NITRATE REDUCTASE"/>
    <property type="match status" value="1"/>
</dbReference>
<dbReference type="SUPFAM" id="SSF50692">
    <property type="entry name" value="ADC-like"/>
    <property type="match status" value="1"/>
</dbReference>
<dbReference type="GO" id="GO:0016020">
    <property type="term" value="C:membrane"/>
    <property type="evidence" value="ECO:0007669"/>
    <property type="project" value="TreeGrafter"/>
</dbReference>
<dbReference type="Gene3D" id="3.40.50.740">
    <property type="match status" value="1"/>
</dbReference>
<dbReference type="PANTHER" id="PTHR43105:SF4">
    <property type="entry name" value="PROTEIN YDEP"/>
    <property type="match status" value="1"/>
</dbReference>
<dbReference type="InterPro" id="IPR006657">
    <property type="entry name" value="MoPterin_dinucl-bd_dom"/>
</dbReference>
<keyword evidence="4" id="KW-0004">4Fe-4S</keyword>
<dbReference type="Proteomes" id="UP000249898">
    <property type="component" value="Chromosome"/>
</dbReference>
<dbReference type="InterPro" id="IPR010046">
    <property type="entry name" value="Mopterin_OxRdtse_a_bac"/>
</dbReference>
<comment type="cofactor">
    <cofactor evidence="2">
        <name>[4Fe-4S] cluster</name>
        <dbReference type="ChEBI" id="CHEBI:49883"/>
    </cofactor>
</comment>
<keyword evidence="6" id="KW-0479">Metal-binding</keyword>
<dbReference type="Gene3D" id="2.40.40.20">
    <property type="match status" value="1"/>
</dbReference>
<dbReference type="GO" id="GO:0043546">
    <property type="term" value="F:molybdopterin cofactor binding"/>
    <property type="evidence" value="ECO:0007669"/>
    <property type="project" value="InterPro"/>
</dbReference>
<evidence type="ECO:0000313" key="12">
    <source>
        <dbReference type="EMBL" id="AWY01435.1"/>
    </source>
</evidence>
<dbReference type="Pfam" id="PF00384">
    <property type="entry name" value="Molybdopterin"/>
    <property type="match status" value="1"/>
</dbReference>
<dbReference type="RefSeq" id="WP_112139950.1">
    <property type="nucleotide sequence ID" value="NZ_CP016181.1"/>
</dbReference>
<evidence type="ECO:0000256" key="9">
    <source>
        <dbReference type="ARBA" id="ARBA00023014"/>
    </source>
</evidence>
<evidence type="ECO:0000256" key="3">
    <source>
        <dbReference type="ARBA" id="ARBA00010312"/>
    </source>
</evidence>
<sequence>MSKKPDFYTPYKGPAGGWGALQSTTKHWLKSDNAIRNINTLLKTNQPHGFDCPGCAWGEKHDPAKIRFCENGAKAVNWEATSRKVDAAFMAEHSVTWLNSQSNYFLEYQGRLTEPMRYNRETDHYEPISWDQAYKQIADTLKSQSSPDNVAFYTSGRASNEAAFLYQLFARAYGTNNFPDCSNMCHEASGYALTSSIGIGKGTVEIDDFEHTDAVFVFGQNPGTNHPRMLETLKEVVQRGAQLLSFNTLRERGLERFQNPQNPIEMLTNGSQPTTTGYFCPKIGGDMAVVRGMVKVLIDLEEAAQQQGKAVFDHDFINEHTQGVDAYLEQVKQTSWPDIIKQSGLTKEEITHAANVYANANSVIITWAMGITQHHHSVATIHEIVNLLTLRGNLGKPGAGTCPVRGHSNVQGDRTMGINECPSQAFLDALEKRFHFTPPQKHGLAVVDTIRAMRDGKVGVFIALGGNFAAATPDTQATEQALKKCQLTVQISTKLNRSHLITGTEAIILPCLGRTDIDHQTTGQQKVTVEDSFSMIHASGGVLEPLTKEQKSEPAIIAGIAAATLGNFPINWMEAVSDYDVIRDHIAAVIPGFSDFNQRILQAGGFYLGNSARERKWTTPSNKAILHTHILPESILPKRAQDLLSDKTLIMQTLRSHDQYNTTIYGMDDRYRGIKGERKVVFINPADIQRLGFEEGQSVTLRSIWDDGVERKVNGFKLVPYSIPAGNIAAYYPETNPLVPLDSHGEFSNTPTSKSIAIELEAYEEESNNIAISAS</sequence>
<evidence type="ECO:0000259" key="11">
    <source>
        <dbReference type="Pfam" id="PF01568"/>
    </source>
</evidence>
<dbReference type="NCBIfam" id="TIGR01701">
    <property type="entry name" value="Fdhalpha-like"/>
    <property type="match status" value="1"/>
</dbReference>
<feature type="domain" description="Molybdopterin dinucleotide-binding" evidence="11">
    <location>
        <begin position="649"/>
        <end position="753"/>
    </location>
</feature>
<evidence type="ECO:0000256" key="6">
    <source>
        <dbReference type="ARBA" id="ARBA00022723"/>
    </source>
</evidence>
<dbReference type="InterPro" id="IPR037951">
    <property type="entry name" value="MopB_CT_YdeP"/>
</dbReference>
<dbReference type="PIRSF" id="PIRSF000144">
    <property type="entry name" value="CbbBc"/>
    <property type="match status" value="1"/>
</dbReference>
<keyword evidence="7" id="KW-0560">Oxidoreductase</keyword>